<keyword evidence="3" id="KW-1185">Reference proteome</keyword>
<dbReference type="AlphaFoldDB" id="A0A0Q9YHA7"/>
<dbReference type="STRING" id="437022.CC99x_02575"/>
<dbReference type="PATRIC" id="fig|1590042.3.peg.2645"/>
<evidence type="ECO:0000313" key="3">
    <source>
        <dbReference type="Proteomes" id="UP000051494"/>
    </source>
</evidence>
<evidence type="ECO:0000313" key="2">
    <source>
        <dbReference type="EMBL" id="MCS5708638.1"/>
    </source>
</evidence>
<name>A0A0Q9YHA7_9GAMM</name>
<evidence type="ECO:0000313" key="1">
    <source>
        <dbReference type="EMBL" id="KRG17170.1"/>
    </source>
</evidence>
<sequence length="182" mass="19985">MLKPIDLLVGLKILTSKQDWTQMGIAAELCLSSSQVNAAIKQLIEGNLFTVRQGKAYPVYAALKEFILFGVPYCFPVKPAALTVGLPTAYAAEPLKHIIAVGNDPIPVWPYAQGKSRGVALEPLHKNVPKALSQYPDPDLHEILVLLDALRIGRAREKSIAQNLLIEKLDKLVLVESKRVAR</sequence>
<dbReference type="EMBL" id="LKHV02000001">
    <property type="protein sequence ID" value="MCS5708638.1"/>
    <property type="molecule type" value="Genomic_DNA"/>
</dbReference>
<organism evidence="1">
    <name type="scientific">Candidatus Berkiella cookevillensis</name>
    <dbReference type="NCBI Taxonomy" id="437022"/>
    <lineage>
        <taxon>Bacteria</taxon>
        <taxon>Pseudomonadati</taxon>
        <taxon>Pseudomonadota</taxon>
        <taxon>Gammaproteobacteria</taxon>
        <taxon>Candidatus Berkiellales</taxon>
        <taxon>Candidatus Berkiellaceae</taxon>
        <taxon>Candidatus Berkiella</taxon>
    </lineage>
</organism>
<reference evidence="2" key="3">
    <citation type="submission" date="2021-06" db="EMBL/GenBank/DDBJ databases">
        <title>Genomic Description and Analysis of Intracellular Bacteria, Candidatus Berkiella cookevillensis and Candidatus Berkiella aquae.</title>
        <authorList>
            <person name="Kidane D.T."/>
            <person name="Mehari Y.T."/>
            <person name="Rice F.C."/>
            <person name="Arivett B.A."/>
            <person name="Farone A.L."/>
            <person name="Berk S.G."/>
            <person name="Farone M.B."/>
        </authorList>
    </citation>
    <scope>NUCLEOTIDE SEQUENCE</scope>
    <source>
        <strain evidence="2">CC99</strain>
    </source>
</reference>
<comment type="caution">
    <text evidence="1">The sequence shown here is derived from an EMBL/GenBank/DDBJ whole genome shotgun (WGS) entry which is preliminary data.</text>
</comment>
<accession>A0A0Q9YHA7</accession>
<dbReference type="OrthoDB" id="194359at2"/>
<reference evidence="2" key="2">
    <citation type="journal article" date="2016" name="Genome Announc.">
        <title>Draft Genome Sequences of Two Novel Amoeba-Resistant Intranuclear Bacteria, 'Candidatus Berkiella cookevillensis' and 'Candidatus Berkiella aquae'.</title>
        <authorList>
            <person name="Mehari Y.T."/>
            <person name="Arivett B.A."/>
            <person name="Farone A.L."/>
            <person name="Gunderson J.H."/>
            <person name="Farone M.B."/>
        </authorList>
    </citation>
    <scope>NUCLEOTIDE SEQUENCE</scope>
    <source>
        <strain evidence="2">CC99</strain>
    </source>
</reference>
<dbReference type="EMBL" id="LKHV01000028">
    <property type="protein sequence ID" value="KRG17170.1"/>
    <property type="molecule type" value="Genomic_DNA"/>
</dbReference>
<dbReference type="Proteomes" id="UP000051494">
    <property type="component" value="Unassembled WGS sequence"/>
</dbReference>
<protein>
    <submittedName>
        <fullName evidence="1">Uncharacterized protein</fullName>
    </submittedName>
</protein>
<reference evidence="1" key="1">
    <citation type="submission" date="2015-09" db="EMBL/GenBank/DDBJ databases">
        <title>Draft Genome Sequences of Two Novel Amoeba-resistant Intranuclear Bacteria, Candidatus Berkiella cookevillensis and Candidatus Berkiella aquae.</title>
        <authorList>
            <person name="Mehari Y.T."/>
            <person name="Arivett B.A."/>
            <person name="Farone A.L."/>
            <person name="Gunderson J.H."/>
            <person name="Farone M.B."/>
        </authorList>
    </citation>
    <scope>NUCLEOTIDE SEQUENCE [LARGE SCALE GENOMIC DNA]</scope>
    <source>
        <strain evidence="1">CC99</strain>
    </source>
</reference>
<proteinExistence type="predicted"/>
<gene>
    <name evidence="2" type="ORF">CC99x_006915</name>
    <name evidence="1" type="ORF">CC99x_02575</name>
</gene>
<dbReference type="RefSeq" id="WP_057625646.1">
    <property type="nucleotide sequence ID" value="NZ_LKHV02000001.1"/>
</dbReference>